<keyword evidence="1 2" id="KW-0732">Signal</keyword>
<dbReference type="SUPFAM" id="SSF53850">
    <property type="entry name" value="Periplasmic binding protein-like II"/>
    <property type="match status" value="1"/>
</dbReference>
<keyword evidence="5" id="KW-1185">Reference proteome</keyword>
<accession>A0A553E8Y7</accession>
<dbReference type="PANTHER" id="PTHR30570">
    <property type="entry name" value="PERIPLASMIC PHOSPHATE BINDING COMPONENT OF PHOSPHATE ABC TRANSPORTER"/>
    <property type="match status" value="1"/>
</dbReference>
<proteinExistence type="predicted"/>
<name>A0A553E8Y7_9FLAO</name>
<dbReference type="PANTHER" id="PTHR30570:SF1">
    <property type="entry name" value="PHOSPHATE-BINDING PROTEIN PSTS"/>
    <property type="match status" value="1"/>
</dbReference>
<dbReference type="InterPro" id="IPR024370">
    <property type="entry name" value="PBP_domain"/>
</dbReference>
<dbReference type="EMBL" id="VJZT01000003">
    <property type="protein sequence ID" value="TRX41496.1"/>
    <property type="molecule type" value="Genomic_DNA"/>
</dbReference>
<protein>
    <submittedName>
        <fullName evidence="4">Extracellular solute-binding protein</fullName>
    </submittedName>
</protein>
<feature type="chain" id="PRO_5022038799" evidence="2">
    <location>
        <begin position="27"/>
        <end position="315"/>
    </location>
</feature>
<comment type="caution">
    <text evidence="4">The sequence shown here is derived from an EMBL/GenBank/DDBJ whole genome shotgun (WGS) entry which is preliminary data.</text>
</comment>
<evidence type="ECO:0000256" key="1">
    <source>
        <dbReference type="ARBA" id="ARBA00022729"/>
    </source>
</evidence>
<dbReference type="Gene3D" id="3.40.190.10">
    <property type="entry name" value="Periplasmic binding protein-like II"/>
    <property type="match status" value="2"/>
</dbReference>
<dbReference type="RefSeq" id="WP_144255682.1">
    <property type="nucleotide sequence ID" value="NZ_VJZT01000003.1"/>
</dbReference>
<gene>
    <name evidence="4" type="ORF">FNW21_05210</name>
</gene>
<dbReference type="OrthoDB" id="1082996at2"/>
<dbReference type="InterPro" id="IPR050811">
    <property type="entry name" value="Phosphate_ABC_transporter"/>
</dbReference>
<feature type="signal peptide" evidence="2">
    <location>
        <begin position="1"/>
        <end position="26"/>
    </location>
</feature>
<dbReference type="Pfam" id="PF12849">
    <property type="entry name" value="PBP_like_2"/>
    <property type="match status" value="1"/>
</dbReference>
<reference evidence="4 5" key="1">
    <citation type="submission" date="2019-07" db="EMBL/GenBank/DDBJ databases">
        <title>Novel species of Flavobacterium.</title>
        <authorList>
            <person name="Liu Q."/>
            <person name="Xin Y.-H."/>
        </authorList>
    </citation>
    <scope>NUCLEOTIDE SEQUENCE [LARGE SCALE GENOMIC DNA]</scope>
    <source>
        <strain evidence="4 5">LB1R34</strain>
    </source>
</reference>
<evidence type="ECO:0000259" key="3">
    <source>
        <dbReference type="Pfam" id="PF12849"/>
    </source>
</evidence>
<evidence type="ECO:0000313" key="4">
    <source>
        <dbReference type="EMBL" id="TRX41496.1"/>
    </source>
</evidence>
<feature type="domain" description="PBP" evidence="3">
    <location>
        <begin position="30"/>
        <end position="289"/>
    </location>
</feature>
<evidence type="ECO:0000256" key="2">
    <source>
        <dbReference type="SAM" id="SignalP"/>
    </source>
</evidence>
<organism evidence="4 5">
    <name type="scientific">Flavobacterium restrictum</name>
    <dbReference type="NCBI Taxonomy" id="2594428"/>
    <lineage>
        <taxon>Bacteria</taxon>
        <taxon>Pseudomonadati</taxon>
        <taxon>Bacteroidota</taxon>
        <taxon>Flavobacteriia</taxon>
        <taxon>Flavobacteriales</taxon>
        <taxon>Flavobacteriaceae</taxon>
        <taxon>Flavobacterium</taxon>
    </lineage>
</organism>
<dbReference type="AlphaFoldDB" id="A0A553E8Y7"/>
<evidence type="ECO:0000313" key="5">
    <source>
        <dbReference type="Proteomes" id="UP000316371"/>
    </source>
</evidence>
<dbReference type="Proteomes" id="UP000316371">
    <property type="component" value="Unassembled WGS sequence"/>
</dbReference>
<sequence>MKTYKSSLVALLLLVLANVNTTKVVAQELKGNISISGAFALYPITVKWAEEFKKLHPAVKIDIQAGGAGKGITDVLSKVTDIGLVSRDLNPAEFKKEAFAVAVTKDAVIPTISATSPYRKVLYERGVRKDAFNNIFITGKYKSWNALGFKSEAPIHVYTRSDASGAAETWAKYFNKKQEDLLGVAVFGDPGLAQAVKRDPNGIGFNNIVYIYDTKTNKATNGVVPLPIDLNNNGKLDPDENFYDNLDLLIAAIVAGKYPSPPARDLYYVTVGKPKNPIVKEFIKYILTDGQKFVTEAGYIKFSKEKLTKELEKVK</sequence>